<evidence type="ECO:0000256" key="3">
    <source>
        <dbReference type="SAM" id="SignalP"/>
    </source>
</evidence>
<dbReference type="InterPro" id="IPR010126">
    <property type="entry name" value="Esterase_phb"/>
</dbReference>
<dbReference type="InterPro" id="IPR050955">
    <property type="entry name" value="Plant_Biomass_Hydrol_Est"/>
</dbReference>
<dbReference type="PANTHER" id="PTHR43037">
    <property type="entry name" value="UNNAMED PRODUCT-RELATED"/>
    <property type="match status" value="1"/>
</dbReference>
<feature type="chain" id="PRO_5003613438" evidence="3">
    <location>
        <begin position="29"/>
        <end position="334"/>
    </location>
</feature>
<evidence type="ECO:0000256" key="1">
    <source>
        <dbReference type="ARBA" id="ARBA00022729"/>
    </source>
</evidence>
<keyword evidence="2" id="KW-0378">Hydrolase</keyword>
<accession>H8GD53</accession>
<evidence type="ECO:0000313" key="5">
    <source>
        <dbReference type="Proteomes" id="UP000004705"/>
    </source>
</evidence>
<dbReference type="Gene3D" id="3.40.50.1820">
    <property type="entry name" value="alpha/beta hydrolase"/>
    <property type="match status" value="1"/>
</dbReference>
<dbReference type="SUPFAM" id="SSF53474">
    <property type="entry name" value="alpha/beta-Hydrolases"/>
    <property type="match status" value="1"/>
</dbReference>
<reference evidence="4 5" key="1">
    <citation type="journal article" date="2012" name="Stand. Genomic Sci.">
        <title>Genome sequence of the soil bacterium Saccharomonospora azurea type strain (NA-128(T)).</title>
        <authorList>
            <person name="Klenk H.P."/>
            <person name="Held B."/>
            <person name="Lucas S."/>
            <person name="Lapidus A."/>
            <person name="Copeland A."/>
            <person name="Hammon N."/>
            <person name="Pitluck S."/>
            <person name="Goodwin L.A."/>
            <person name="Han C."/>
            <person name="Tapia R."/>
            <person name="Brambilla E.M."/>
            <person name="Potter G."/>
            <person name="Land M."/>
            <person name="Ivanova N."/>
            <person name="Rohde M."/>
            <person name="Goker M."/>
            <person name="Detter J.C."/>
            <person name="Kyrpides N.C."/>
            <person name="Woyke T."/>
        </authorList>
    </citation>
    <scope>NUCLEOTIDE SEQUENCE [LARGE SCALE GENOMIC DNA]</scope>
    <source>
        <strain evidence="4 5">NA-128</strain>
    </source>
</reference>
<dbReference type="GO" id="GO:0005576">
    <property type="term" value="C:extracellular region"/>
    <property type="evidence" value="ECO:0007669"/>
    <property type="project" value="InterPro"/>
</dbReference>
<dbReference type="PANTHER" id="PTHR43037:SF1">
    <property type="entry name" value="BLL1128 PROTEIN"/>
    <property type="match status" value="1"/>
</dbReference>
<organism evidence="4 5">
    <name type="scientific">Saccharomonospora azurea NA-128</name>
    <dbReference type="NCBI Taxonomy" id="882081"/>
    <lineage>
        <taxon>Bacteria</taxon>
        <taxon>Bacillati</taxon>
        <taxon>Actinomycetota</taxon>
        <taxon>Actinomycetes</taxon>
        <taxon>Pseudonocardiales</taxon>
        <taxon>Pseudonocardiaceae</taxon>
        <taxon>Saccharomonospora</taxon>
    </lineage>
</organism>
<dbReference type="NCBIfam" id="TIGR01840">
    <property type="entry name" value="esterase_phb"/>
    <property type="match status" value="1"/>
</dbReference>
<dbReference type="Pfam" id="PF10503">
    <property type="entry name" value="Esterase_PHB"/>
    <property type="match status" value="1"/>
</dbReference>
<keyword evidence="1 3" id="KW-0732">Signal</keyword>
<dbReference type="GO" id="GO:0016787">
    <property type="term" value="F:hydrolase activity"/>
    <property type="evidence" value="ECO:0007669"/>
    <property type="project" value="UniProtKB-KW"/>
</dbReference>
<dbReference type="AlphaFoldDB" id="H8GD53"/>
<protein>
    <submittedName>
        <fullName evidence="4">Esterase, PHB depolymerase family</fullName>
    </submittedName>
</protein>
<feature type="signal peptide" evidence="3">
    <location>
        <begin position="1"/>
        <end position="28"/>
    </location>
</feature>
<keyword evidence="5" id="KW-1185">Reference proteome</keyword>
<gene>
    <name evidence="4" type="ORF">SacazDRAFT_01924</name>
</gene>
<evidence type="ECO:0000256" key="2">
    <source>
        <dbReference type="ARBA" id="ARBA00022801"/>
    </source>
</evidence>
<proteinExistence type="predicted"/>
<name>H8GD53_9PSEU</name>
<sequence>MTRSVRTRRLLLPMVTAALLAAPMSAQATPATSTTSDAPGAAAVTEVPDFGDNPGGLRMLQYVPDGLAENRPVVVAMHGCTQNATDYGNQSGWVELADKWQFSVVLPEQTSGNNLNNCFNWFESGDTTRDRGEVASVVSMVDHALDATGGDASRVYATGLSAGGGMTSALLATYPDRFAGGGVVAGLPYRCASAMYEAFTCMYVGKDLSPSAWGDLVRGAGSHEGPWPTMSIWHGDADSTVKIANQRELVEQWTDVHGTDATPDREDTVAGYPRAVYEDAEGRAVVETVAIPGMNHGQPVDPGTGEGQCGSAAQYLLDVDVCAAWHLGQTWNLQ</sequence>
<dbReference type="Proteomes" id="UP000004705">
    <property type="component" value="Chromosome"/>
</dbReference>
<dbReference type="EMBL" id="CM001466">
    <property type="protein sequence ID" value="EHY88842.1"/>
    <property type="molecule type" value="Genomic_DNA"/>
</dbReference>
<evidence type="ECO:0000313" key="4">
    <source>
        <dbReference type="EMBL" id="EHY88842.1"/>
    </source>
</evidence>
<dbReference type="PROSITE" id="PS51318">
    <property type="entry name" value="TAT"/>
    <property type="match status" value="1"/>
</dbReference>
<dbReference type="HOGENOM" id="CLU_027551_0_0_11"/>
<dbReference type="InterPro" id="IPR029058">
    <property type="entry name" value="AB_hydrolase_fold"/>
</dbReference>
<dbReference type="InterPro" id="IPR006311">
    <property type="entry name" value="TAT_signal"/>
</dbReference>